<dbReference type="GO" id="GO:0005730">
    <property type="term" value="C:nucleolus"/>
    <property type="evidence" value="ECO:0007669"/>
    <property type="project" value="TreeGrafter"/>
</dbReference>
<name>A0A9P5ZNQ0_PLEER</name>
<dbReference type="InterPro" id="IPR043141">
    <property type="entry name" value="Ribosomal_uL10-like_sf"/>
</dbReference>
<evidence type="ECO:0000313" key="4">
    <source>
        <dbReference type="EMBL" id="KAF9491448.1"/>
    </source>
</evidence>
<dbReference type="GO" id="GO:0042273">
    <property type="term" value="P:ribosomal large subunit biogenesis"/>
    <property type="evidence" value="ECO:0007669"/>
    <property type="project" value="TreeGrafter"/>
</dbReference>
<dbReference type="Gene3D" id="3.30.70.1730">
    <property type="match status" value="1"/>
</dbReference>
<evidence type="ECO:0000259" key="3">
    <source>
        <dbReference type="Pfam" id="PF17777"/>
    </source>
</evidence>
<dbReference type="GO" id="GO:0003723">
    <property type="term" value="F:RNA binding"/>
    <property type="evidence" value="ECO:0007669"/>
    <property type="project" value="TreeGrafter"/>
</dbReference>
<accession>A0A9P5ZNQ0</accession>
<dbReference type="Gene3D" id="3.90.105.20">
    <property type="match status" value="1"/>
</dbReference>
<evidence type="ECO:0000256" key="1">
    <source>
        <dbReference type="ARBA" id="ARBA00008889"/>
    </source>
</evidence>
<proteinExistence type="inferred from homology"/>
<comment type="similarity">
    <text evidence="1">Belongs to the universal ribosomal protein uL10 family.</text>
</comment>
<dbReference type="InterPro" id="IPR051742">
    <property type="entry name" value="Ribosome_Assembly_uL10"/>
</dbReference>
<protein>
    <recommendedName>
        <fullName evidence="3">Large ribosomal subunit protein uL10-like insertion domain-containing protein</fullName>
    </recommendedName>
</protein>
<dbReference type="GO" id="GO:0006364">
    <property type="term" value="P:rRNA processing"/>
    <property type="evidence" value="ECO:0007669"/>
    <property type="project" value="TreeGrafter"/>
</dbReference>
<sequence>MIELASRDNLNRLVSNADKWKYCWLFEVGSTRNAHLKTVRRLWKDSALVFFGRAAHRLGLHKSSKQIKGQQSDFARAGNIASRTISLPAGPVMRHHSDPPEPFPHNEELQLRKLGLSTTMNKGVPTLQVPHKLCEKGKVLTAEQTQLLKLIGERMVTFLRNVVQHSGNAMSTEEKGDEGGDGSGDEGHMSE</sequence>
<dbReference type="AlphaFoldDB" id="A0A9P5ZNQ0"/>
<organism evidence="4 5">
    <name type="scientific">Pleurotus eryngii</name>
    <name type="common">Boletus of the steppes</name>
    <dbReference type="NCBI Taxonomy" id="5323"/>
    <lineage>
        <taxon>Eukaryota</taxon>
        <taxon>Fungi</taxon>
        <taxon>Dikarya</taxon>
        <taxon>Basidiomycota</taxon>
        <taxon>Agaricomycotina</taxon>
        <taxon>Agaricomycetes</taxon>
        <taxon>Agaricomycetidae</taxon>
        <taxon>Agaricales</taxon>
        <taxon>Pleurotineae</taxon>
        <taxon>Pleurotaceae</taxon>
        <taxon>Pleurotus</taxon>
    </lineage>
</organism>
<dbReference type="PANTHER" id="PTHR45841">
    <property type="entry name" value="MRNA TURNOVER PROTEIN 4 MRTO4"/>
    <property type="match status" value="1"/>
</dbReference>
<feature type="domain" description="Large ribosomal subunit protein uL10-like insertion" evidence="3">
    <location>
        <begin position="75"/>
        <end position="152"/>
    </location>
</feature>
<dbReference type="Pfam" id="PF17777">
    <property type="entry name" value="RL10P_insert"/>
    <property type="match status" value="1"/>
</dbReference>
<dbReference type="Proteomes" id="UP000807025">
    <property type="component" value="Unassembled WGS sequence"/>
</dbReference>
<dbReference type="FunFam" id="3.90.105.20:FF:000003">
    <property type="entry name" value="Ribosome assembly factor mrt4"/>
    <property type="match status" value="1"/>
</dbReference>
<dbReference type="GO" id="GO:0000956">
    <property type="term" value="P:nuclear-transcribed mRNA catabolic process"/>
    <property type="evidence" value="ECO:0007669"/>
    <property type="project" value="TreeGrafter"/>
</dbReference>
<dbReference type="OrthoDB" id="10262308at2759"/>
<feature type="region of interest" description="Disordered" evidence="2">
    <location>
        <begin position="167"/>
        <end position="191"/>
    </location>
</feature>
<dbReference type="InterPro" id="IPR043164">
    <property type="entry name" value="Ribosomal_uL10-like_insert_sf"/>
</dbReference>
<evidence type="ECO:0000256" key="2">
    <source>
        <dbReference type="SAM" id="MobiDB-lite"/>
    </source>
</evidence>
<gene>
    <name evidence="4" type="ORF">BDN71DRAFT_1484143</name>
</gene>
<reference evidence="4" key="1">
    <citation type="submission" date="2020-11" db="EMBL/GenBank/DDBJ databases">
        <authorList>
            <consortium name="DOE Joint Genome Institute"/>
            <person name="Ahrendt S."/>
            <person name="Riley R."/>
            <person name="Andreopoulos W."/>
            <person name="Labutti K."/>
            <person name="Pangilinan J."/>
            <person name="Ruiz-Duenas F.J."/>
            <person name="Barrasa J.M."/>
            <person name="Sanchez-Garcia M."/>
            <person name="Camarero S."/>
            <person name="Miyauchi S."/>
            <person name="Serrano A."/>
            <person name="Linde D."/>
            <person name="Babiker R."/>
            <person name="Drula E."/>
            <person name="Ayuso-Fernandez I."/>
            <person name="Pacheco R."/>
            <person name="Padilla G."/>
            <person name="Ferreira P."/>
            <person name="Barriuso J."/>
            <person name="Kellner H."/>
            <person name="Castanera R."/>
            <person name="Alfaro M."/>
            <person name="Ramirez L."/>
            <person name="Pisabarro A.G."/>
            <person name="Kuo A."/>
            <person name="Tritt A."/>
            <person name="Lipzen A."/>
            <person name="He G."/>
            <person name="Yan M."/>
            <person name="Ng V."/>
            <person name="Cullen D."/>
            <person name="Martin F."/>
            <person name="Rosso M.-N."/>
            <person name="Henrissat B."/>
            <person name="Hibbett D."/>
            <person name="Martinez A.T."/>
            <person name="Grigoriev I.V."/>
        </authorList>
    </citation>
    <scope>NUCLEOTIDE SEQUENCE</scope>
    <source>
        <strain evidence="4">ATCC 90797</strain>
    </source>
</reference>
<keyword evidence="5" id="KW-1185">Reference proteome</keyword>
<evidence type="ECO:0000313" key="5">
    <source>
        <dbReference type="Proteomes" id="UP000807025"/>
    </source>
</evidence>
<comment type="caution">
    <text evidence="4">The sequence shown here is derived from an EMBL/GenBank/DDBJ whole genome shotgun (WGS) entry which is preliminary data.</text>
</comment>
<dbReference type="InterPro" id="IPR040637">
    <property type="entry name" value="Ribosomal_uL10-like_insert"/>
</dbReference>
<dbReference type="GO" id="GO:0030687">
    <property type="term" value="C:preribosome, large subunit precursor"/>
    <property type="evidence" value="ECO:0007669"/>
    <property type="project" value="TreeGrafter"/>
</dbReference>
<dbReference type="PANTHER" id="PTHR45841:SF1">
    <property type="entry name" value="MRNA TURNOVER PROTEIN 4 HOMOLOG"/>
    <property type="match status" value="1"/>
</dbReference>
<dbReference type="EMBL" id="MU154619">
    <property type="protein sequence ID" value="KAF9491448.1"/>
    <property type="molecule type" value="Genomic_DNA"/>
</dbReference>